<dbReference type="SUPFAM" id="SSF51735">
    <property type="entry name" value="NAD(P)-binding Rossmann-fold domains"/>
    <property type="match status" value="1"/>
</dbReference>
<evidence type="ECO:0000256" key="1">
    <source>
        <dbReference type="ARBA" id="ARBA00007637"/>
    </source>
</evidence>
<reference evidence="5 6" key="1">
    <citation type="submission" date="2017-09" db="EMBL/GenBank/DDBJ databases">
        <authorList>
            <person name="Ehlers B."/>
            <person name="Leendertz F.H."/>
        </authorList>
    </citation>
    <scope>NUCLEOTIDE SEQUENCE [LARGE SCALE GENOMIC DNA]</scope>
    <source>
        <strain evidence="5 6">DSM 18289</strain>
    </source>
</reference>
<keyword evidence="6" id="KW-1185">Reference proteome</keyword>
<dbReference type="Proteomes" id="UP000219439">
    <property type="component" value="Unassembled WGS sequence"/>
</dbReference>
<dbReference type="InterPro" id="IPR001509">
    <property type="entry name" value="Epimerase_deHydtase"/>
</dbReference>
<dbReference type="EMBL" id="OBEL01000001">
    <property type="protein sequence ID" value="SNZ07051.1"/>
    <property type="molecule type" value="Genomic_DNA"/>
</dbReference>
<dbReference type="InterPro" id="IPR036291">
    <property type="entry name" value="NAD(P)-bd_dom_sf"/>
</dbReference>
<dbReference type="OrthoDB" id="8770295at2"/>
<organism evidence="5 6">
    <name type="scientific">Cohaesibacter gelatinilyticus</name>
    <dbReference type="NCBI Taxonomy" id="372072"/>
    <lineage>
        <taxon>Bacteria</taxon>
        <taxon>Pseudomonadati</taxon>
        <taxon>Pseudomonadota</taxon>
        <taxon>Alphaproteobacteria</taxon>
        <taxon>Hyphomicrobiales</taxon>
        <taxon>Cohaesibacteraceae</taxon>
    </lineage>
</organism>
<keyword evidence="3" id="KW-0520">NAD</keyword>
<evidence type="ECO:0000256" key="3">
    <source>
        <dbReference type="ARBA" id="ARBA00023027"/>
    </source>
</evidence>
<dbReference type="AlphaFoldDB" id="A0A285NHB6"/>
<dbReference type="PANTHER" id="PTHR43103">
    <property type="entry name" value="NUCLEOSIDE-DIPHOSPHATE-SUGAR EPIMERASE"/>
    <property type="match status" value="1"/>
</dbReference>
<protein>
    <submittedName>
        <fullName evidence="5">Uronate dehydrogenase</fullName>
    </submittedName>
</protein>
<dbReference type="PANTHER" id="PTHR43103:SF5">
    <property type="entry name" value="4-EPIMERASE, PUTATIVE (AFU_ORTHOLOGUE AFUA_7G00360)-RELATED"/>
    <property type="match status" value="1"/>
</dbReference>
<feature type="domain" description="NAD-dependent epimerase/dehydratase" evidence="4">
    <location>
        <begin position="6"/>
        <end position="168"/>
    </location>
</feature>
<name>A0A285NHB6_9HYPH</name>
<dbReference type="GO" id="GO:0016491">
    <property type="term" value="F:oxidoreductase activity"/>
    <property type="evidence" value="ECO:0007669"/>
    <property type="project" value="UniProtKB-KW"/>
</dbReference>
<keyword evidence="2" id="KW-0560">Oxidoreductase</keyword>
<accession>A0A285NHB6</accession>
<evidence type="ECO:0000259" key="4">
    <source>
        <dbReference type="Pfam" id="PF01370"/>
    </source>
</evidence>
<comment type="similarity">
    <text evidence="1">Belongs to the NAD(P)-dependent epimerase/dehydratase family.</text>
</comment>
<dbReference type="Gene3D" id="3.40.50.720">
    <property type="entry name" value="NAD(P)-binding Rossmann-like Domain"/>
    <property type="match status" value="1"/>
</dbReference>
<gene>
    <name evidence="5" type="ORF">SAMN06265368_0633</name>
</gene>
<proteinExistence type="inferred from homology"/>
<evidence type="ECO:0000313" key="6">
    <source>
        <dbReference type="Proteomes" id="UP000219439"/>
    </source>
</evidence>
<dbReference type="Pfam" id="PF01370">
    <property type="entry name" value="Epimerase"/>
    <property type="match status" value="1"/>
</dbReference>
<sequence>MLEKLLITGAAGALGKMIRPRLQKIAKSLRVSDLHEFALNGDHEELMIGDLVDTEFMNRLLQDCDGVVHLGGISIEQPFEPILQANVIGIHNLYQAAKKAGQPRILFASSNHAIGYHSVSERLDALSPIMPDGFYGVSKVFGEAMASMYFNKEGQETAIVRIGSCFPEPKDHRMLSTWFSPDDFISLIEMVFKVETLGCPIIYGASNNDEGWWDNSKTESLGWRPKDNAEEFRAKLDATIPKPAPDDIATLNQGGSFAAAPLMTK</sequence>
<dbReference type="RefSeq" id="WP_097151938.1">
    <property type="nucleotide sequence ID" value="NZ_OBEL01000001.1"/>
</dbReference>
<evidence type="ECO:0000256" key="2">
    <source>
        <dbReference type="ARBA" id="ARBA00023002"/>
    </source>
</evidence>
<evidence type="ECO:0000313" key="5">
    <source>
        <dbReference type="EMBL" id="SNZ07051.1"/>
    </source>
</evidence>